<evidence type="ECO:0000313" key="5">
    <source>
        <dbReference type="EMBL" id="PFH32812.1"/>
    </source>
</evidence>
<dbReference type="PANTHER" id="PTHR22809">
    <property type="entry name" value="METHYLTRANSFERASE-RELATED"/>
    <property type="match status" value="1"/>
</dbReference>
<organism evidence="5 6">
    <name type="scientific">Besnoitia besnoiti</name>
    <name type="common">Apicomplexan protozoan</name>
    <dbReference type="NCBI Taxonomy" id="94643"/>
    <lineage>
        <taxon>Eukaryota</taxon>
        <taxon>Sar</taxon>
        <taxon>Alveolata</taxon>
        <taxon>Apicomplexa</taxon>
        <taxon>Conoidasida</taxon>
        <taxon>Coccidia</taxon>
        <taxon>Eucoccidiorida</taxon>
        <taxon>Eimeriorina</taxon>
        <taxon>Sarcocystidae</taxon>
        <taxon>Besnoitia</taxon>
    </lineage>
</organism>
<dbReference type="KEGG" id="bbes:BESB_014250"/>
<protein>
    <submittedName>
        <fullName evidence="5">Putative methylase</fullName>
    </submittedName>
</protein>
<feature type="region of interest" description="Disordered" evidence="4">
    <location>
        <begin position="266"/>
        <end position="330"/>
    </location>
</feature>
<evidence type="ECO:0000256" key="2">
    <source>
        <dbReference type="ARBA" id="ARBA00022603"/>
    </source>
</evidence>
<dbReference type="Gene3D" id="3.40.50.150">
    <property type="entry name" value="Vaccinia Virus protein VP39"/>
    <property type="match status" value="2"/>
</dbReference>
<dbReference type="InterPro" id="IPR029063">
    <property type="entry name" value="SAM-dependent_MTases_sf"/>
</dbReference>
<feature type="compositionally biased region" description="Low complexity" evidence="4">
    <location>
        <begin position="215"/>
        <end position="228"/>
    </location>
</feature>
<feature type="compositionally biased region" description="Basic and acidic residues" evidence="4">
    <location>
        <begin position="18"/>
        <end position="27"/>
    </location>
</feature>
<evidence type="ECO:0000313" key="6">
    <source>
        <dbReference type="Proteomes" id="UP000224006"/>
    </source>
</evidence>
<accession>A0A2A9MBP3</accession>
<dbReference type="VEuPathDB" id="ToxoDB:BESB_014250"/>
<dbReference type="GO" id="GO:0032259">
    <property type="term" value="P:methylation"/>
    <property type="evidence" value="ECO:0007669"/>
    <property type="project" value="UniProtKB-KW"/>
</dbReference>
<gene>
    <name evidence="5" type="ORF">BESB_014250</name>
</gene>
<dbReference type="GeneID" id="40306486"/>
<comment type="similarity">
    <text evidence="1">Belongs to the methyltransferase superfamily. METL family.</text>
</comment>
<evidence type="ECO:0000256" key="1">
    <source>
        <dbReference type="ARBA" id="ARBA00009725"/>
    </source>
</evidence>
<dbReference type="STRING" id="94643.A0A2A9MBP3"/>
<proteinExistence type="inferred from homology"/>
<keyword evidence="3" id="KW-0808">Transferase</keyword>
<dbReference type="SUPFAM" id="SSF53335">
    <property type="entry name" value="S-adenosyl-L-methionine-dependent methyltransferases"/>
    <property type="match status" value="1"/>
</dbReference>
<comment type="caution">
    <text evidence="5">The sequence shown here is derived from an EMBL/GenBank/DDBJ whole genome shotgun (WGS) entry which is preliminary data.</text>
</comment>
<dbReference type="OrthoDB" id="417697at2759"/>
<keyword evidence="2 5" id="KW-0489">Methyltransferase</keyword>
<dbReference type="InterPro" id="IPR026113">
    <property type="entry name" value="METTL2/6/8-like"/>
</dbReference>
<sequence length="485" mass="53369">MSASPAEEGHRAGTPGDEADKGERADGRLVTGGRSEDMETSRENVSQLAASMIVDVLPEANFYDTDIVASFTLTAQEVQVAHALVEANDQLLPAFTLEKLERDAVRNWDVFYKHNQGNFFKDRQWIKKEFPEFASYAAGQGIQNGHAGGETDAPLLVDVGCGVGNALVPILESFPHLHAVAFDCSKRAVKLLQDRWRERVASLPRLGTRSGHDCAASSSSSSRASSSSEPALPYTCILGPESRVSSLSRVASNPLLDESWLESSALPDGRFSNGGGDERTSNSGAADNATRSKKMSENDGTANSEQGGYIKTEQDVGDGEAESEEDWQRRKEGELKRLRAIIPFDITQSDVPSSLAPPACADYVLLLFVLSALHPRHHAAVATRVASLLKPGGILFFRDYGRYDLAQLRFAKRGKAKIADNAYARHDGTLACYFLTDELRDLFCRHAGLVEVENRYCLREFTNRKTEVKMRRIWIQAKFQRPVDL</sequence>
<dbReference type="Proteomes" id="UP000224006">
    <property type="component" value="Chromosome IX"/>
</dbReference>
<feature type="region of interest" description="Disordered" evidence="4">
    <location>
        <begin position="207"/>
        <end position="231"/>
    </location>
</feature>
<evidence type="ECO:0000256" key="4">
    <source>
        <dbReference type="SAM" id="MobiDB-lite"/>
    </source>
</evidence>
<dbReference type="AlphaFoldDB" id="A0A2A9MBP3"/>
<dbReference type="RefSeq" id="XP_029216821.1">
    <property type="nucleotide sequence ID" value="XM_029360154.1"/>
</dbReference>
<name>A0A2A9MBP3_BESBE</name>
<dbReference type="Pfam" id="PF13489">
    <property type="entry name" value="Methyltransf_23"/>
    <property type="match status" value="1"/>
</dbReference>
<reference evidence="5 6" key="1">
    <citation type="submission" date="2017-09" db="EMBL/GenBank/DDBJ databases">
        <title>Genome sequencing of Besnoitia besnoiti strain Bb-Ger1.</title>
        <authorList>
            <person name="Schares G."/>
            <person name="Venepally P."/>
            <person name="Lorenzi H.A."/>
        </authorList>
    </citation>
    <scope>NUCLEOTIDE SEQUENCE [LARGE SCALE GENOMIC DNA]</scope>
    <source>
        <strain evidence="5 6">Bb-Ger1</strain>
    </source>
</reference>
<keyword evidence="6" id="KW-1185">Reference proteome</keyword>
<evidence type="ECO:0000256" key="3">
    <source>
        <dbReference type="ARBA" id="ARBA00022679"/>
    </source>
</evidence>
<dbReference type="GO" id="GO:0008173">
    <property type="term" value="F:RNA methyltransferase activity"/>
    <property type="evidence" value="ECO:0007669"/>
    <property type="project" value="UniProtKB-ARBA"/>
</dbReference>
<feature type="region of interest" description="Disordered" evidence="4">
    <location>
        <begin position="1"/>
        <end position="43"/>
    </location>
</feature>
<dbReference type="EMBL" id="NWUJ01000010">
    <property type="protein sequence ID" value="PFH32812.1"/>
    <property type="molecule type" value="Genomic_DNA"/>
</dbReference>
<dbReference type="PANTHER" id="PTHR22809:SF5">
    <property type="entry name" value="TRNA N(3)-METHYLCYTIDINE METHYLTRANSFERASE METTL6"/>
    <property type="match status" value="1"/>
</dbReference>
<dbReference type="GO" id="GO:0008757">
    <property type="term" value="F:S-adenosylmethionine-dependent methyltransferase activity"/>
    <property type="evidence" value="ECO:0007669"/>
    <property type="project" value="UniProtKB-ARBA"/>
</dbReference>
<feature type="compositionally biased region" description="Acidic residues" evidence="4">
    <location>
        <begin position="315"/>
        <end position="325"/>
    </location>
</feature>
<dbReference type="CDD" id="cd02440">
    <property type="entry name" value="AdoMet_MTases"/>
    <property type="match status" value="1"/>
</dbReference>